<evidence type="ECO:0000313" key="1">
    <source>
        <dbReference type="EMBL" id="GAH13433.1"/>
    </source>
</evidence>
<reference evidence="1" key="1">
    <citation type="journal article" date="2014" name="Front. Microbiol.">
        <title>High frequency of phylogenetically diverse reductive dehalogenase-homologous genes in deep subseafloor sedimentary metagenomes.</title>
        <authorList>
            <person name="Kawai M."/>
            <person name="Futagami T."/>
            <person name="Toyoda A."/>
            <person name="Takaki Y."/>
            <person name="Nishi S."/>
            <person name="Hori S."/>
            <person name="Arai W."/>
            <person name="Tsubouchi T."/>
            <person name="Morono Y."/>
            <person name="Uchiyama I."/>
            <person name="Ito T."/>
            <person name="Fujiyama A."/>
            <person name="Inagaki F."/>
            <person name="Takami H."/>
        </authorList>
    </citation>
    <scope>NUCLEOTIDE SEQUENCE</scope>
    <source>
        <strain evidence="1">Expedition CK06-06</strain>
    </source>
</reference>
<comment type="caution">
    <text evidence="1">The sequence shown here is derived from an EMBL/GenBank/DDBJ whole genome shotgun (WGS) entry which is preliminary data.</text>
</comment>
<dbReference type="AlphaFoldDB" id="X1EXV2"/>
<dbReference type="EMBL" id="BART01038030">
    <property type="protein sequence ID" value="GAH13433.1"/>
    <property type="molecule type" value="Genomic_DNA"/>
</dbReference>
<proteinExistence type="predicted"/>
<feature type="non-terminal residue" evidence="1">
    <location>
        <position position="86"/>
    </location>
</feature>
<name>X1EXV2_9ZZZZ</name>
<gene>
    <name evidence="1" type="ORF">S01H4_63303</name>
</gene>
<organism evidence="1">
    <name type="scientific">marine sediment metagenome</name>
    <dbReference type="NCBI Taxonomy" id="412755"/>
    <lineage>
        <taxon>unclassified sequences</taxon>
        <taxon>metagenomes</taxon>
        <taxon>ecological metagenomes</taxon>
    </lineage>
</organism>
<accession>X1EXV2</accession>
<protein>
    <submittedName>
        <fullName evidence="1">Uncharacterized protein</fullName>
    </submittedName>
</protein>
<sequence length="86" mass="10044">MSRLTYVLRKPAGEGKYYVICLLEHLRYSGDAVLSWIERDNCFDVLMVAHNSLAHERQIHRAYSFGFLYAKTKGYTNQIPDNLVFQ</sequence>